<proteinExistence type="predicted"/>
<comment type="caution">
    <text evidence="1">The sequence shown here is derived from an EMBL/GenBank/DDBJ whole genome shotgun (WGS) entry which is preliminary data.</text>
</comment>
<sequence length="107" mass="12834">YMNLFLERCLGNLFLLKNYMIHRFIMNSRRMPVSHASHLAVILPRTLSSALLSCTWNYEDVKIVFREYKESNEESLAHYGCTRCSSCTFRFCRQLIICMRRFRHCLK</sequence>
<accession>A0AAV5SHW2</accession>
<protein>
    <submittedName>
        <fullName evidence="1">Uncharacterized protein</fullName>
    </submittedName>
</protein>
<keyword evidence="2" id="KW-1185">Reference proteome</keyword>
<dbReference type="Proteomes" id="UP001432027">
    <property type="component" value="Unassembled WGS sequence"/>
</dbReference>
<dbReference type="AlphaFoldDB" id="A0AAV5SHW2"/>
<evidence type="ECO:0000313" key="1">
    <source>
        <dbReference type="EMBL" id="GMS82891.1"/>
    </source>
</evidence>
<dbReference type="EMBL" id="BTSX01000002">
    <property type="protein sequence ID" value="GMS82891.1"/>
    <property type="molecule type" value="Genomic_DNA"/>
</dbReference>
<gene>
    <name evidence="1" type="ORF">PENTCL1PPCAC_5066</name>
</gene>
<evidence type="ECO:0000313" key="2">
    <source>
        <dbReference type="Proteomes" id="UP001432027"/>
    </source>
</evidence>
<organism evidence="1 2">
    <name type="scientific">Pristionchus entomophagus</name>
    <dbReference type="NCBI Taxonomy" id="358040"/>
    <lineage>
        <taxon>Eukaryota</taxon>
        <taxon>Metazoa</taxon>
        <taxon>Ecdysozoa</taxon>
        <taxon>Nematoda</taxon>
        <taxon>Chromadorea</taxon>
        <taxon>Rhabditida</taxon>
        <taxon>Rhabditina</taxon>
        <taxon>Diplogasteromorpha</taxon>
        <taxon>Diplogasteroidea</taxon>
        <taxon>Neodiplogasteridae</taxon>
        <taxon>Pristionchus</taxon>
    </lineage>
</organism>
<name>A0AAV5SHW2_9BILA</name>
<feature type="non-terminal residue" evidence="1">
    <location>
        <position position="1"/>
    </location>
</feature>
<reference evidence="1" key="1">
    <citation type="submission" date="2023-10" db="EMBL/GenBank/DDBJ databases">
        <title>Genome assembly of Pristionchus species.</title>
        <authorList>
            <person name="Yoshida K."/>
            <person name="Sommer R.J."/>
        </authorList>
    </citation>
    <scope>NUCLEOTIDE SEQUENCE</scope>
    <source>
        <strain evidence="1">RS0144</strain>
    </source>
</reference>